<organism evidence="1 2">
    <name type="scientific">Phytophthora rubi</name>
    <dbReference type="NCBI Taxonomy" id="129364"/>
    <lineage>
        <taxon>Eukaryota</taxon>
        <taxon>Sar</taxon>
        <taxon>Stramenopiles</taxon>
        <taxon>Oomycota</taxon>
        <taxon>Peronosporomycetes</taxon>
        <taxon>Peronosporales</taxon>
        <taxon>Peronosporaceae</taxon>
        <taxon>Phytophthora</taxon>
    </lineage>
</organism>
<dbReference type="AlphaFoldDB" id="A0A6A4EXT2"/>
<keyword evidence="2" id="KW-1185">Reference proteome</keyword>
<evidence type="ECO:0000313" key="1">
    <source>
        <dbReference type="EMBL" id="KAE9329174.1"/>
    </source>
</evidence>
<protein>
    <submittedName>
        <fullName evidence="1">Uncharacterized protein</fullName>
    </submittedName>
</protein>
<dbReference type="Proteomes" id="UP000434957">
    <property type="component" value="Unassembled WGS sequence"/>
</dbReference>
<evidence type="ECO:0000313" key="2">
    <source>
        <dbReference type="Proteomes" id="UP000434957"/>
    </source>
</evidence>
<reference evidence="1 2" key="1">
    <citation type="submission" date="2018-08" db="EMBL/GenBank/DDBJ databases">
        <title>Genomic investigation of the strawberry pathogen Phytophthora fragariae indicates pathogenicity is determined by transcriptional variation in three key races.</title>
        <authorList>
            <person name="Adams T.M."/>
            <person name="Armitage A.D."/>
            <person name="Sobczyk M.K."/>
            <person name="Bates H.J."/>
            <person name="Dunwell J.M."/>
            <person name="Nellist C.F."/>
            <person name="Harrison R.J."/>
        </authorList>
    </citation>
    <scope>NUCLEOTIDE SEQUENCE [LARGE SCALE GENOMIC DNA]</scope>
    <source>
        <strain evidence="1 2">SCRP333</strain>
    </source>
</reference>
<accession>A0A6A4EXT2</accession>
<name>A0A6A4EXT2_9STRA</name>
<gene>
    <name evidence="1" type="ORF">PR003_g15614</name>
</gene>
<proteinExistence type="predicted"/>
<sequence length="122" mass="13789">MALQRRLGYTSGCLKRRQRLPLTQRYRRNALGDFVRTETGRALRVRLAGLDPCFWVVLESPDALDERAAQAKELLSPSHRAVTMATFLTKRSKEDRHGNADLGCDVITRRLLIVSGGLRVKV</sequence>
<comment type="caution">
    <text evidence="1">The sequence shown here is derived from an EMBL/GenBank/DDBJ whole genome shotgun (WGS) entry which is preliminary data.</text>
</comment>
<dbReference type="EMBL" id="QXFT01001092">
    <property type="protein sequence ID" value="KAE9329174.1"/>
    <property type="molecule type" value="Genomic_DNA"/>
</dbReference>